<evidence type="ECO:0000313" key="13">
    <source>
        <dbReference type="EMBL" id="KAG7424243.1"/>
    </source>
</evidence>
<dbReference type="EMBL" id="JAELUR010000042">
    <property type="protein sequence ID" value="KAG7402656.1"/>
    <property type="molecule type" value="Genomic_DNA"/>
</dbReference>
<dbReference type="EMBL" id="JAELUR010000019">
    <property type="protein sequence ID" value="KAG7418694.1"/>
    <property type="molecule type" value="Genomic_DNA"/>
</dbReference>
<dbReference type="EMBL" id="JAELUR010000002">
    <property type="protein sequence ID" value="KAG7435775.1"/>
    <property type="molecule type" value="Genomic_DNA"/>
</dbReference>
<evidence type="ECO:0000313" key="16">
    <source>
        <dbReference type="EMBL" id="KAG7430293.1"/>
    </source>
</evidence>
<evidence type="ECO:0000313" key="15">
    <source>
        <dbReference type="EMBL" id="KAG7429511.1"/>
    </source>
</evidence>
<dbReference type="EMBL" id="JAELUR010000006">
    <property type="protein sequence ID" value="KAG7430656.1"/>
    <property type="molecule type" value="Genomic_DNA"/>
</dbReference>
<comment type="caution">
    <text evidence="25">The sequence shown here is derived from an EMBL/GenBank/DDBJ whole genome shotgun (WGS) entry which is preliminary data.</text>
</comment>
<organism evidence="25 27">
    <name type="scientific">Fusarium oxysporum f. sp. raphani</name>
    <dbReference type="NCBI Taxonomy" id="96318"/>
    <lineage>
        <taxon>Eukaryota</taxon>
        <taxon>Fungi</taxon>
        <taxon>Dikarya</taxon>
        <taxon>Ascomycota</taxon>
        <taxon>Pezizomycotina</taxon>
        <taxon>Sordariomycetes</taxon>
        <taxon>Hypocreomycetidae</taxon>
        <taxon>Hypocreales</taxon>
        <taxon>Nectriaceae</taxon>
        <taxon>Fusarium</taxon>
        <taxon>Fusarium oxysporum species complex</taxon>
    </lineage>
</organism>
<evidence type="ECO:0000313" key="6">
    <source>
        <dbReference type="EMBL" id="KAG7410209.1"/>
    </source>
</evidence>
<dbReference type="EMBL" id="JAELUR010000003">
    <property type="protein sequence ID" value="KAG7433936.1"/>
    <property type="molecule type" value="Genomic_DNA"/>
</dbReference>
<reference evidence="25" key="1">
    <citation type="submission" date="2021-04" db="EMBL/GenBank/DDBJ databases">
        <title>First draft genome resource for Brassicaceae pathogens Fusarium oxysporum f. sp. raphani and Fusarium oxysporum f. sp. rapae.</title>
        <authorList>
            <person name="Asai S."/>
        </authorList>
    </citation>
    <scope>NUCLEOTIDE SEQUENCE</scope>
    <source>
        <strain evidence="25">Tf1262</strain>
    </source>
</reference>
<dbReference type="EMBL" id="JAELUR010000006">
    <property type="protein sequence ID" value="KAG7430293.1"/>
    <property type="molecule type" value="Genomic_DNA"/>
</dbReference>
<evidence type="ECO:0000256" key="1">
    <source>
        <dbReference type="SAM" id="MobiDB-lite"/>
    </source>
</evidence>
<dbReference type="EMBL" id="JAELUR010000017">
    <property type="protein sequence ID" value="KAG7422741.1"/>
    <property type="molecule type" value="Genomic_DNA"/>
</dbReference>
<dbReference type="EMBL" id="JAELUR010000023">
    <property type="protein sequence ID" value="KAG7413115.1"/>
    <property type="molecule type" value="Genomic_DNA"/>
</dbReference>
<dbReference type="EMBL" id="JAELUR010000005">
    <property type="protein sequence ID" value="KAG7431106.1"/>
    <property type="molecule type" value="Genomic_DNA"/>
</dbReference>
<protein>
    <submittedName>
        <fullName evidence="25">Uncharacterized protein</fullName>
    </submittedName>
</protein>
<evidence type="ECO:0000313" key="8">
    <source>
        <dbReference type="EMBL" id="KAG7413115.1"/>
    </source>
</evidence>
<evidence type="ECO:0000313" key="18">
    <source>
        <dbReference type="EMBL" id="KAG7431106.1"/>
    </source>
</evidence>
<dbReference type="EMBL" id="JAELUR010000020">
    <property type="protein sequence ID" value="KAG7416567.1"/>
    <property type="molecule type" value="Genomic_DNA"/>
</dbReference>
<dbReference type="EMBL" id="JAELUR010000019">
    <property type="protein sequence ID" value="KAG7418550.1"/>
    <property type="molecule type" value="Genomic_DNA"/>
</dbReference>
<dbReference type="EMBL" id="JAELUR010000026">
    <property type="protein sequence ID" value="KAG7410209.1"/>
    <property type="molecule type" value="Genomic_DNA"/>
</dbReference>
<evidence type="ECO:0000313" key="19">
    <source>
        <dbReference type="EMBL" id="KAG7431792.1"/>
    </source>
</evidence>
<evidence type="ECO:0000313" key="14">
    <source>
        <dbReference type="EMBL" id="KAG7424450.1"/>
    </source>
</evidence>
<evidence type="ECO:0000313" key="24">
    <source>
        <dbReference type="EMBL" id="KAG7433977.1"/>
    </source>
</evidence>
<evidence type="ECO:0000313" key="12">
    <source>
        <dbReference type="EMBL" id="KAG7422741.1"/>
    </source>
</evidence>
<evidence type="ECO:0000313" key="20">
    <source>
        <dbReference type="EMBL" id="KAG7432541.1"/>
    </source>
</evidence>
<dbReference type="EMBL" id="JAELUR010000037">
    <property type="protein sequence ID" value="KAG7403941.1"/>
    <property type="molecule type" value="Genomic_DNA"/>
</dbReference>
<evidence type="ECO:0000313" key="3">
    <source>
        <dbReference type="EMBL" id="KAG7403941.1"/>
    </source>
</evidence>
<evidence type="ECO:0000313" key="7">
    <source>
        <dbReference type="EMBL" id="KAG7411779.1"/>
    </source>
</evidence>
<dbReference type="Proteomes" id="UP000693942">
    <property type="component" value="Unassembled WGS sequence"/>
</dbReference>
<dbReference type="EMBL" id="JAELUR010000004">
    <property type="protein sequence ID" value="KAG7432623.1"/>
    <property type="molecule type" value="Genomic_DNA"/>
</dbReference>
<gene>
    <name evidence="26" type="ORF">Forpi1262_v000111</name>
    <name evidence="25" type="ORF">Forpi1262_v003381</name>
    <name evidence="23" type="ORF">Forpi1262_v004414</name>
    <name evidence="24" type="ORF">Forpi1262_v005432</name>
    <name evidence="22" type="ORF">Forpi1262_v006012</name>
    <name evidence="21" type="ORF">Forpi1262_v006533</name>
    <name evidence="20" type="ORF">Forpi1262_v006963</name>
    <name evidence="18" type="ORF">Forpi1262_v008245</name>
    <name evidence="19" type="ORF">Forpi1262_v008273</name>
    <name evidence="17" type="ORF">Forpi1262_v008279</name>
    <name evidence="16" type="ORF">Forpi1262_v009315</name>
    <name evidence="15" type="ORF">Forpi1262_v009542</name>
    <name evidence="13" type="ORF">Forpi1262_v014475</name>
    <name evidence="14" type="ORF">Forpi1262_v014546</name>
    <name evidence="12" type="ORF">Forpi1262_v015944</name>
    <name evidence="10" type="ORF">Forpi1262_v016549</name>
    <name evidence="11" type="ORF">Forpi1262_v016595</name>
    <name evidence="9" type="ORF">Forpi1262_v016729</name>
    <name evidence="8" type="ORF">Forpi1262_v017227</name>
    <name evidence="7" type="ORF">Forpi1262_v017297</name>
    <name evidence="6" type="ORF">Forpi1262_v017712</name>
    <name evidence="4" type="ORF">Forpi1262_v017894</name>
    <name evidence="5" type="ORF">Forpi1262_v017914</name>
    <name evidence="3" type="ORF">Forpi1262_v018685</name>
    <name evidence="2" type="ORF">Forpi1262_v018925</name>
</gene>
<dbReference type="AlphaFoldDB" id="A0A8J5QB48"/>
<dbReference type="EMBL" id="JAELUR010000028">
    <property type="protein sequence ID" value="KAG7408965.1"/>
    <property type="molecule type" value="Genomic_DNA"/>
</dbReference>
<evidence type="ECO:0000313" key="2">
    <source>
        <dbReference type="EMBL" id="KAG7402656.1"/>
    </source>
</evidence>
<dbReference type="EMBL" id="JAELUR010000013">
    <property type="protein sequence ID" value="KAG7424450.1"/>
    <property type="molecule type" value="Genomic_DNA"/>
</dbReference>
<evidence type="ECO:0000313" key="5">
    <source>
        <dbReference type="EMBL" id="KAG7408991.1"/>
    </source>
</evidence>
<dbReference type="EMBL" id="JAELUR010000013">
    <property type="protein sequence ID" value="KAG7424243.1"/>
    <property type="molecule type" value="Genomic_DNA"/>
</dbReference>
<dbReference type="EMBL" id="JAELUR010000001">
    <property type="protein sequence ID" value="KAG7438604.1"/>
    <property type="molecule type" value="Genomic_DNA"/>
</dbReference>
<evidence type="ECO:0000313" key="4">
    <source>
        <dbReference type="EMBL" id="KAG7408965.1"/>
    </source>
</evidence>
<evidence type="ECO:0000313" key="17">
    <source>
        <dbReference type="EMBL" id="KAG7430656.1"/>
    </source>
</evidence>
<evidence type="ECO:0000313" key="11">
    <source>
        <dbReference type="EMBL" id="KAG7418694.1"/>
    </source>
</evidence>
<evidence type="ECO:0000313" key="9">
    <source>
        <dbReference type="EMBL" id="KAG7416567.1"/>
    </source>
</evidence>
<evidence type="ECO:0000313" key="26">
    <source>
        <dbReference type="EMBL" id="KAG7438604.1"/>
    </source>
</evidence>
<feature type="compositionally biased region" description="Basic and acidic residues" evidence="1">
    <location>
        <begin position="8"/>
        <end position="24"/>
    </location>
</feature>
<dbReference type="EMBL" id="JAELUR010000028">
    <property type="protein sequence ID" value="KAG7408991.1"/>
    <property type="molecule type" value="Genomic_DNA"/>
</dbReference>
<dbReference type="EMBL" id="JAELUR010000007">
    <property type="protein sequence ID" value="KAG7429511.1"/>
    <property type="molecule type" value="Genomic_DNA"/>
</dbReference>
<dbReference type="EMBL" id="JAELUR010000005">
    <property type="protein sequence ID" value="KAG7431792.1"/>
    <property type="molecule type" value="Genomic_DNA"/>
</dbReference>
<evidence type="ECO:0000313" key="25">
    <source>
        <dbReference type="EMBL" id="KAG7435775.1"/>
    </source>
</evidence>
<dbReference type="EMBL" id="JAELUR010000004">
    <property type="protein sequence ID" value="KAG7433296.1"/>
    <property type="molecule type" value="Genomic_DNA"/>
</dbReference>
<evidence type="ECO:0000313" key="23">
    <source>
        <dbReference type="EMBL" id="KAG7433936.1"/>
    </source>
</evidence>
<evidence type="ECO:0000313" key="27">
    <source>
        <dbReference type="Proteomes" id="UP000693942"/>
    </source>
</evidence>
<dbReference type="EMBL" id="JAELUR010000003">
    <property type="protein sequence ID" value="KAG7433977.1"/>
    <property type="molecule type" value="Genomic_DNA"/>
</dbReference>
<evidence type="ECO:0000313" key="21">
    <source>
        <dbReference type="EMBL" id="KAG7432623.1"/>
    </source>
</evidence>
<dbReference type="EMBL" id="JAELUR010000024">
    <property type="protein sequence ID" value="KAG7411779.1"/>
    <property type="molecule type" value="Genomic_DNA"/>
</dbReference>
<feature type="region of interest" description="Disordered" evidence="1">
    <location>
        <begin position="1"/>
        <end position="38"/>
    </location>
</feature>
<accession>A0A8J5QB48</accession>
<dbReference type="EMBL" id="JAELUR010000004">
    <property type="protein sequence ID" value="KAG7432541.1"/>
    <property type="molecule type" value="Genomic_DNA"/>
</dbReference>
<name>A0A8J5QB48_FUSOX</name>
<sequence>MAAELDAMEERERDLTAREAEDIQSRSASPAAAAVTTPKPKPLKTYYYLQEGVHRIYKEYKASREAWFNQQLPGTSLTDRDYREAAGLPLEYDAAWYRWCRQEDQMGPFVKLHNSFEDRKWTKEEMHSWLDNSDRDDDVAAQLEMQLLEAEGPGYVARQGPAIEVLSRLRGGGDLILPAR</sequence>
<evidence type="ECO:0000313" key="10">
    <source>
        <dbReference type="EMBL" id="KAG7418550.1"/>
    </source>
</evidence>
<evidence type="ECO:0000313" key="22">
    <source>
        <dbReference type="EMBL" id="KAG7433296.1"/>
    </source>
</evidence>
<proteinExistence type="predicted"/>